<dbReference type="HOGENOM" id="CLU_775263_0_0_2"/>
<name>C9RI15_METVM</name>
<dbReference type="OrthoDB" id="65160at2157"/>
<evidence type="ECO:0000256" key="1">
    <source>
        <dbReference type="SAM" id="Phobius"/>
    </source>
</evidence>
<dbReference type="KEGG" id="mvu:Metvu_1364"/>
<reference evidence="2" key="1">
    <citation type="submission" date="2009-10" db="EMBL/GenBank/DDBJ databases">
        <title>Complete sequence of chromosome of Methanocaldococcus vulcanius M7.</title>
        <authorList>
            <consortium name="US DOE Joint Genome Institute"/>
            <person name="Lucas S."/>
            <person name="Copeland A."/>
            <person name="Lapidus A."/>
            <person name="Glavina del Rio T."/>
            <person name="Dalin E."/>
            <person name="Tice H."/>
            <person name="Bruce D."/>
            <person name="Goodwin L."/>
            <person name="Pitluck S."/>
            <person name="Lcollab F.I."/>
            <person name="Brettin T."/>
            <person name="Detter J.C."/>
            <person name="Han C."/>
            <person name="Tapia R."/>
            <person name="Kuske C.R."/>
            <person name="Schmutz J."/>
            <person name="Larimer F."/>
            <person name="Land M."/>
            <person name="Hauser L."/>
            <person name="Kyrpides N."/>
            <person name="Ovchinikova G."/>
            <person name="Sieprawska-Lupa M."/>
            <person name="Whitman W.B."/>
            <person name="Woyke T."/>
        </authorList>
    </citation>
    <scope>NUCLEOTIDE SEQUENCE [LARGE SCALE GENOMIC DNA]</scope>
    <source>
        <strain evidence="2">M7</strain>
    </source>
</reference>
<gene>
    <name evidence="2" type="ordered locus">Metvu_1364</name>
</gene>
<feature type="transmembrane region" description="Helical" evidence="1">
    <location>
        <begin position="12"/>
        <end position="34"/>
    </location>
</feature>
<protein>
    <submittedName>
        <fullName evidence="2">Uncharacterized protein</fullName>
    </submittedName>
</protein>
<dbReference type="InterPro" id="IPR013373">
    <property type="entry name" value="Flagellin/pilin_N_arc"/>
</dbReference>
<keyword evidence="1" id="KW-0812">Transmembrane</keyword>
<keyword evidence="1" id="KW-0472">Membrane</keyword>
<keyword evidence="3" id="KW-1185">Reference proteome</keyword>
<dbReference type="GeneID" id="8513707"/>
<evidence type="ECO:0000313" key="3">
    <source>
        <dbReference type="Proteomes" id="UP000002063"/>
    </source>
</evidence>
<dbReference type="NCBIfam" id="TIGR02537">
    <property type="entry name" value="arch_flag_Nterm"/>
    <property type="match status" value="1"/>
</dbReference>
<dbReference type="eggNOG" id="arCOG05987">
    <property type="taxonomic scope" value="Archaea"/>
</dbReference>
<keyword evidence="1" id="KW-1133">Transmembrane helix</keyword>
<evidence type="ECO:0000313" key="2">
    <source>
        <dbReference type="EMBL" id="ACX73217.1"/>
    </source>
</evidence>
<dbReference type="Proteomes" id="UP000002063">
    <property type="component" value="Chromosome"/>
</dbReference>
<organism evidence="2 3">
    <name type="scientific">Methanocaldococcus vulcanius (strain ATCC 700851 / DSM 12094 / M7)</name>
    <name type="common">Methanococcus vulcanius</name>
    <dbReference type="NCBI Taxonomy" id="579137"/>
    <lineage>
        <taxon>Archaea</taxon>
        <taxon>Methanobacteriati</taxon>
        <taxon>Methanobacteriota</taxon>
        <taxon>Methanomada group</taxon>
        <taxon>Methanococci</taxon>
        <taxon>Methanococcales</taxon>
        <taxon>Methanocaldococcaceae</taxon>
        <taxon>Methanocaldococcus</taxon>
    </lineage>
</organism>
<sequence>MFDFLKNKKALSPILALLIVLGVTIVVGAVFYAWGNGLFNSSQQSTKSALEGTTSSITYAAGAIGVGVPKEIDVEGDLDLGDVLQYYYNGVLYDDPDKSEYVLNALAKDSQWGTLYDERIIVPVPLTLENYYDSTLTNVKIESDGATEVAGLTLKKITLNYNGQSYDAYLLCTNDGTPFKGILNRTGIYPDATWVGDDGKNYTSVYYILAPNSVTKIAAVNDSKDLSVTDVSQWGSSTNRQSMRLYAGGFNNFYYACAVNGSYYGDTLTATKFIGWNTGFAFNKYITPIDAKFYTSEWDVGTLHTGEKVSKEIFFFFGSSMGFQEEPSGVTPVKIPVKVVSDQGVYKQVDVNIVLKDRT</sequence>
<dbReference type="RefSeq" id="WP_015733436.1">
    <property type="nucleotide sequence ID" value="NC_013407.1"/>
</dbReference>
<proteinExistence type="predicted"/>
<dbReference type="EMBL" id="CP001787">
    <property type="protein sequence ID" value="ACX73217.1"/>
    <property type="molecule type" value="Genomic_DNA"/>
</dbReference>
<dbReference type="AlphaFoldDB" id="C9RI15"/>
<accession>C9RI15</accession>